<dbReference type="NCBIfam" id="NF042927">
    <property type="entry name" value="capsid_Caudo_2"/>
    <property type="match status" value="1"/>
</dbReference>
<proteinExistence type="predicted"/>
<dbReference type="Proteomes" id="UP000033015">
    <property type="component" value="Segment"/>
</dbReference>
<keyword evidence="2" id="KW-1185">Reference proteome</keyword>
<dbReference type="InterPro" id="IPR049994">
    <property type="entry name" value="Staley_37-like"/>
</dbReference>
<sequence>MPSYTKAQRDKFIEQVRKYANATRLDEAGKKLEKRIAAMAKTPQGMNELAQLITENLEEEMQAYDLRPLLFDTKPRKLLEVVEYKRKGKFRAYRTTRGGYVPKSQVFQDVVKAQPEEFSVRPACHLLQLETGRISAVNDLITGAQEALLTEYARYFYATLEAVNAGDSTGKLKAQVTGEVDKTTLDKMLHAASAKGGQVSIVGTHTSLAPILDFEGFTDTQKDEIMRTGNLGVYRGARLVKLEEFLDADDLEVIKHDTIFIVTRKAGYVDDFGAIRSREIIDPEHDEFSILMRKEWGFTVLYPEYVRMIKIV</sequence>
<dbReference type="KEGG" id="vg:26647839"/>
<accession>A0A0E3GMN4</accession>
<reference evidence="2" key="2">
    <citation type="submission" date="2015-01" db="EMBL/GenBank/DDBJ databases">
        <title>Complete Genome of Bacillus megaterium Siphophage Stahl.</title>
        <authorList>
            <person name="Brizendine A.M."/>
            <person name="Rousseau S."/>
            <person name="Hernandez A.C."/>
            <person name="Everett G.F.K."/>
        </authorList>
    </citation>
    <scope>NUCLEOTIDE SEQUENCE [LARGE SCALE GENOMIC DNA]</scope>
</reference>
<gene>
    <name evidence="1" type="ORF">CPT_Stahl36</name>
</gene>
<dbReference type="GeneID" id="26647839"/>
<dbReference type="EMBL" id="KP696447">
    <property type="protein sequence ID" value="AKA61464.1"/>
    <property type="molecule type" value="Genomic_DNA"/>
</dbReference>
<organism evidence="1 2">
    <name type="scientific">Bacillus phage Stahl</name>
    <dbReference type="NCBI Taxonomy" id="1610832"/>
    <lineage>
        <taxon>Viruses</taxon>
        <taxon>Duplodnaviria</taxon>
        <taxon>Heunggongvirae</taxon>
        <taxon>Uroviricota</taxon>
        <taxon>Caudoviricetes</taxon>
        <taxon>Slashvirus</taxon>
        <taxon>Slashvirus stahl</taxon>
    </lineage>
</organism>
<reference evidence="1 2" key="1">
    <citation type="journal article" date="2015" name="Genome Announc.">
        <title>Complete Genome Sequence of Bacillus megaterium Siphophage Stahl.</title>
        <authorList>
            <person name="Brizendine A.M."/>
            <person name="Rousseau S."/>
            <person name="Hernandez A.C."/>
            <person name="Kuty Everett G.F."/>
        </authorList>
    </citation>
    <scope>NUCLEOTIDE SEQUENCE [LARGE SCALE GENOMIC DNA]</scope>
</reference>
<evidence type="ECO:0000313" key="2">
    <source>
        <dbReference type="Proteomes" id="UP000033015"/>
    </source>
</evidence>
<protein>
    <recommendedName>
        <fullName evidence="3">Major capsid protein</fullName>
    </recommendedName>
</protein>
<evidence type="ECO:0000313" key="1">
    <source>
        <dbReference type="EMBL" id="AKA61464.1"/>
    </source>
</evidence>
<dbReference type="OrthoDB" id="4469at10239"/>
<dbReference type="RefSeq" id="YP_009203640.1">
    <property type="nucleotide sequence ID" value="NC_028856.1"/>
</dbReference>
<name>A0A0E3GMN4_9CAUD</name>
<evidence type="ECO:0008006" key="3">
    <source>
        <dbReference type="Google" id="ProtNLM"/>
    </source>
</evidence>